<organism evidence="2 3">
    <name type="scientific">Urbifossiella limnaea</name>
    <dbReference type="NCBI Taxonomy" id="2528023"/>
    <lineage>
        <taxon>Bacteria</taxon>
        <taxon>Pseudomonadati</taxon>
        <taxon>Planctomycetota</taxon>
        <taxon>Planctomycetia</taxon>
        <taxon>Gemmatales</taxon>
        <taxon>Gemmataceae</taxon>
        <taxon>Urbifossiella</taxon>
    </lineage>
</organism>
<dbReference type="Proteomes" id="UP000319576">
    <property type="component" value="Chromosome"/>
</dbReference>
<keyword evidence="3" id="KW-1185">Reference proteome</keyword>
<name>A0A517XMJ1_9BACT</name>
<dbReference type="Gene3D" id="2.170.270.10">
    <property type="entry name" value="SET domain"/>
    <property type="match status" value="1"/>
</dbReference>
<dbReference type="PROSITE" id="PS50280">
    <property type="entry name" value="SET"/>
    <property type="match status" value="1"/>
</dbReference>
<protein>
    <submittedName>
        <fullName evidence="2">SET domain protein</fullName>
    </submittedName>
</protein>
<dbReference type="Pfam" id="PF00856">
    <property type="entry name" value="SET"/>
    <property type="match status" value="1"/>
</dbReference>
<dbReference type="SMART" id="SM00317">
    <property type="entry name" value="SET"/>
    <property type="match status" value="1"/>
</dbReference>
<evidence type="ECO:0000313" key="2">
    <source>
        <dbReference type="EMBL" id="QDU18706.1"/>
    </source>
</evidence>
<evidence type="ECO:0000313" key="3">
    <source>
        <dbReference type="Proteomes" id="UP000319576"/>
    </source>
</evidence>
<feature type="domain" description="SET" evidence="1">
    <location>
        <begin position="15"/>
        <end position="121"/>
    </location>
</feature>
<dbReference type="AlphaFoldDB" id="A0A517XMJ1"/>
<proteinExistence type="predicted"/>
<dbReference type="InterPro" id="IPR046341">
    <property type="entry name" value="SET_dom_sf"/>
</dbReference>
<reference evidence="2 3" key="1">
    <citation type="submission" date="2019-02" db="EMBL/GenBank/DDBJ databases">
        <title>Deep-cultivation of Planctomycetes and their phenomic and genomic characterization uncovers novel biology.</title>
        <authorList>
            <person name="Wiegand S."/>
            <person name="Jogler M."/>
            <person name="Boedeker C."/>
            <person name="Pinto D."/>
            <person name="Vollmers J."/>
            <person name="Rivas-Marin E."/>
            <person name="Kohn T."/>
            <person name="Peeters S.H."/>
            <person name="Heuer A."/>
            <person name="Rast P."/>
            <person name="Oberbeckmann S."/>
            <person name="Bunk B."/>
            <person name="Jeske O."/>
            <person name="Meyerdierks A."/>
            <person name="Storesund J.E."/>
            <person name="Kallscheuer N."/>
            <person name="Luecker S."/>
            <person name="Lage O.M."/>
            <person name="Pohl T."/>
            <person name="Merkel B.J."/>
            <person name="Hornburger P."/>
            <person name="Mueller R.-W."/>
            <person name="Bruemmer F."/>
            <person name="Labrenz M."/>
            <person name="Spormann A.M."/>
            <person name="Op den Camp H."/>
            <person name="Overmann J."/>
            <person name="Amann R."/>
            <person name="Jetten M.S.M."/>
            <person name="Mascher T."/>
            <person name="Medema M.H."/>
            <person name="Devos D.P."/>
            <person name="Kaster A.-K."/>
            <person name="Ovreas L."/>
            <person name="Rohde M."/>
            <person name="Galperin M.Y."/>
            <person name="Jogler C."/>
        </authorList>
    </citation>
    <scope>NUCLEOTIDE SEQUENCE [LARGE SCALE GENOMIC DNA]</scope>
    <source>
        <strain evidence="2 3">ETA_A1</strain>
    </source>
</reference>
<sequence length="131" mass="14102">MEAGVNPLIDPPPDDRFEVRPSLIPGAGLGVFARADLPAGAELEVVGVLVRRDSPADRCTHFADHHKFRVGADLLLIPMGLGGLVNHAADANLERVEHPGRVVLRTRRPVAAGEELVFSYSESARRRLGLA</sequence>
<dbReference type="InterPro" id="IPR001214">
    <property type="entry name" value="SET_dom"/>
</dbReference>
<dbReference type="EMBL" id="CP036273">
    <property type="protein sequence ID" value="QDU18706.1"/>
    <property type="molecule type" value="Genomic_DNA"/>
</dbReference>
<accession>A0A517XMJ1</accession>
<gene>
    <name evidence="2" type="ORF">ETAA1_05990</name>
</gene>
<dbReference type="SUPFAM" id="SSF82199">
    <property type="entry name" value="SET domain"/>
    <property type="match status" value="1"/>
</dbReference>
<evidence type="ECO:0000259" key="1">
    <source>
        <dbReference type="PROSITE" id="PS50280"/>
    </source>
</evidence>
<dbReference type="KEGG" id="uli:ETAA1_05990"/>